<proteinExistence type="inferred from homology"/>
<evidence type="ECO:0000256" key="7">
    <source>
        <dbReference type="SAM" id="Phobius"/>
    </source>
</evidence>
<organism evidence="9 10">
    <name type="scientific">Rhodocytophaga aerolata</name>
    <dbReference type="NCBI Taxonomy" id="455078"/>
    <lineage>
        <taxon>Bacteria</taxon>
        <taxon>Pseudomonadati</taxon>
        <taxon>Bacteroidota</taxon>
        <taxon>Cytophagia</taxon>
        <taxon>Cytophagales</taxon>
        <taxon>Rhodocytophagaceae</taxon>
        <taxon>Rhodocytophaga</taxon>
    </lineage>
</organism>
<evidence type="ECO:0000256" key="1">
    <source>
        <dbReference type="ARBA" id="ARBA00004651"/>
    </source>
</evidence>
<gene>
    <name evidence="9" type="primary">mobC</name>
    <name evidence="9" type="ORF">Q0590_30885</name>
</gene>
<dbReference type="CDD" id="cd01127">
    <property type="entry name" value="TrwB_TraG_TraD_VirD4"/>
    <property type="match status" value="1"/>
</dbReference>
<dbReference type="Proteomes" id="UP001168528">
    <property type="component" value="Unassembled WGS sequence"/>
</dbReference>
<feature type="transmembrane region" description="Helical" evidence="7">
    <location>
        <begin position="21"/>
        <end position="37"/>
    </location>
</feature>
<dbReference type="InterPro" id="IPR003688">
    <property type="entry name" value="TraG/VirD4"/>
</dbReference>
<evidence type="ECO:0000256" key="3">
    <source>
        <dbReference type="ARBA" id="ARBA00022475"/>
    </source>
</evidence>
<sequence length="674" mass="76817">MVFMEDNRAYVKIMNFTRGSSLVILFFNFYIFCYGFFEQFNLTSPFAAKFILSFGFIEIYQISYLSKGVAFILLLISCLGVTTSQTEEITWRVTLPYIFFGPIIYFGADLLLNQPLVIYLKASMYMFFSILGFLLILQGGNYLSRILKINLLNDIFNEENQSFPQEERLMQNHYSVNIPTLYTFRKKVCKGWINVVNPFRGGMVLGTPGSGKSFVFINAYIKQLIAKGFSMYIYDYKFDDLSKIAYNALINNYAKYPIKPQFYIINFDNPQKSHRCNPLLPSMMSDISDAYESASTIMLNLNRSWIQKQGDFFIESPINFVTSIIWFLKLYENGKYCTFPHVIEFLSAKYEEIFPILGAYPEIEVYVKPFVSAFESGASEQLEGQIASARIGLARLASPQLYWVMSGNDFTLDINNPDEPKIVCVGNNPLRQSIYGAALGLYNARLVKLINRKGKLPSAMIIDELATIFFKGLDQLIATARSNKVATLLGFQDFSQIERDYGKGEATVIENIIGNVFVGQVVGDTAKKLSERFGKINQKKQSISTSNRSGTSVSISTGLDYRIPPSVMAELSQGTFVGAVADDRDQKIKLKVFHADIIIDEKQTSAETATYLDIPDFNKTTFVDSITKEDKTDEVIQRNYYQVKEDIKYIIMEEHKRILEDDKLRHLIKCKQSV</sequence>
<comment type="caution">
    <text evidence="9">The sequence shown here is derived from an EMBL/GenBank/DDBJ whole genome shotgun (WGS) entry which is preliminary data.</text>
</comment>
<feature type="transmembrane region" description="Helical" evidence="7">
    <location>
        <begin position="118"/>
        <end position="137"/>
    </location>
</feature>
<dbReference type="Gene3D" id="3.40.50.300">
    <property type="entry name" value="P-loop containing nucleotide triphosphate hydrolases"/>
    <property type="match status" value="2"/>
</dbReference>
<comment type="similarity">
    <text evidence="2">Belongs to the VirD4/TraG family.</text>
</comment>
<feature type="transmembrane region" description="Helical" evidence="7">
    <location>
        <begin position="93"/>
        <end position="112"/>
    </location>
</feature>
<evidence type="ECO:0000259" key="8">
    <source>
        <dbReference type="Pfam" id="PF14293"/>
    </source>
</evidence>
<dbReference type="InterPro" id="IPR025988">
    <property type="entry name" value="YWFCY_dom"/>
</dbReference>
<evidence type="ECO:0000313" key="10">
    <source>
        <dbReference type="Proteomes" id="UP001168528"/>
    </source>
</evidence>
<keyword evidence="4 7" id="KW-0812">Transmembrane</keyword>
<keyword evidence="5 7" id="KW-1133">Transmembrane helix</keyword>
<evidence type="ECO:0000256" key="2">
    <source>
        <dbReference type="ARBA" id="ARBA00008806"/>
    </source>
</evidence>
<keyword evidence="3" id="KW-1003">Cell membrane</keyword>
<dbReference type="Pfam" id="PF02534">
    <property type="entry name" value="T4SS-DNA_transf"/>
    <property type="match status" value="1"/>
</dbReference>
<evidence type="ECO:0000256" key="5">
    <source>
        <dbReference type="ARBA" id="ARBA00022989"/>
    </source>
</evidence>
<dbReference type="SUPFAM" id="SSF52540">
    <property type="entry name" value="P-loop containing nucleoside triphosphate hydrolases"/>
    <property type="match status" value="1"/>
</dbReference>
<dbReference type="Pfam" id="PF14293">
    <property type="entry name" value="YWFCY"/>
    <property type="match status" value="1"/>
</dbReference>
<evidence type="ECO:0000313" key="9">
    <source>
        <dbReference type="EMBL" id="MDO1450719.1"/>
    </source>
</evidence>
<name>A0ABT8RF41_9BACT</name>
<keyword evidence="10" id="KW-1185">Reference proteome</keyword>
<keyword evidence="6 7" id="KW-0472">Membrane</keyword>
<accession>A0ABT8RF41</accession>
<evidence type="ECO:0000256" key="4">
    <source>
        <dbReference type="ARBA" id="ARBA00022692"/>
    </source>
</evidence>
<reference evidence="9" key="1">
    <citation type="submission" date="2023-07" db="EMBL/GenBank/DDBJ databases">
        <title>The genome sequence of Rhodocytophaga aerolata KACC 12507.</title>
        <authorList>
            <person name="Zhang X."/>
        </authorList>
    </citation>
    <scope>NUCLEOTIDE SEQUENCE</scope>
    <source>
        <strain evidence="9">KACC 12507</strain>
    </source>
</reference>
<comment type="subcellular location">
    <subcellularLocation>
        <location evidence="1">Cell membrane</location>
        <topology evidence="1">Multi-pass membrane protein</topology>
    </subcellularLocation>
</comment>
<dbReference type="NCBIfam" id="NF041326">
    <property type="entry name" value="Bacteroid_MobC"/>
    <property type="match status" value="1"/>
</dbReference>
<dbReference type="InterPro" id="IPR051539">
    <property type="entry name" value="T4SS-coupling_protein"/>
</dbReference>
<feature type="domain" description="YWFCY" evidence="8">
    <location>
        <begin position="5"/>
        <end position="148"/>
    </location>
</feature>
<feature type="transmembrane region" description="Helical" evidence="7">
    <location>
        <begin position="57"/>
        <end position="81"/>
    </location>
</feature>
<dbReference type="PANTHER" id="PTHR37937:SF1">
    <property type="entry name" value="CONJUGATIVE TRANSFER: DNA TRANSPORT"/>
    <property type="match status" value="1"/>
</dbReference>
<dbReference type="InterPro" id="IPR027417">
    <property type="entry name" value="P-loop_NTPase"/>
</dbReference>
<dbReference type="PANTHER" id="PTHR37937">
    <property type="entry name" value="CONJUGATIVE TRANSFER: DNA TRANSPORT"/>
    <property type="match status" value="1"/>
</dbReference>
<protein>
    <submittedName>
        <fullName evidence="9">Conjugal transfer protein MobC</fullName>
    </submittedName>
</protein>
<dbReference type="EMBL" id="JAUKPO010000035">
    <property type="protein sequence ID" value="MDO1450719.1"/>
    <property type="molecule type" value="Genomic_DNA"/>
</dbReference>
<evidence type="ECO:0000256" key="6">
    <source>
        <dbReference type="ARBA" id="ARBA00023136"/>
    </source>
</evidence>